<dbReference type="EMBL" id="RZGK01000023">
    <property type="protein sequence ID" value="KAF9690738.1"/>
    <property type="molecule type" value="Genomic_DNA"/>
</dbReference>
<dbReference type="InterPro" id="IPR029058">
    <property type="entry name" value="AB_hydrolase_fold"/>
</dbReference>
<evidence type="ECO:0000313" key="6">
    <source>
        <dbReference type="Proteomes" id="UP000651452"/>
    </source>
</evidence>
<reference evidence="5" key="2">
    <citation type="submission" date="2020-09" db="EMBL/GenBank/DDBJ databases">
        <title>Reference genome assembly for Australian Ascochyta lentis isolate Al4.</title>
        <authorList>
            <person name="Lee R.C."/>
            <person name="Farfan-Caceres L.M."/>
            <person name="Debler J.W."/>
            <person name="Williams A.H."/>
            <person name="Henares B.M."/>
        </authorList>
    </citation>
    <scope>NUCLEOTIDE SEQUENCE</scope>
    <source>
        <strain evidence="5">Al4</strain>
    </source>
</reference>
<feature type="domain" description="Alpha/beta hydrolase fold-3" evidence="4">
    <location>
        <begin position="110"/>
        <end position="274"/>
    </location>
</feature>
<dbReference type="InterPro" id="IPR050300">
    <property type="entry name" value="GDXG_lipolytic_enzyme"/>
</dbReference>
<dbReference type="PROSITE" id="PS01174">
    <property type="entry name" value="LIPASE_GDXG_SER"/>
    <property type="match status" value="1"/>
</dbReference>
<dbReference type="PANTHER" id="PTHR48081:SF31">
    <property type="entry name" value="STERYL ACETYL HYDROLASE MUG81-RELATED"/>
    <property type="match status" value="1"/>
</dbReference>
<dbReference type="Proteomes" id="UP000651452">
    <property type="component" value="Unassembled WGS sequence"/>
</dbReference>
<dbReference type="OrthoDB" id="2152029at2759"/>
<organism evidence="5 6">
    <name type="scientific">Ascochyta lentis</name>
    <dbReference type="NCBI Taxonomy" id="205686"/>
    <lineage>
        <taxon>Eukaryota</taxon>
        <taxon>Fungi</taxon>
        <taxon>Dikarya</taxon>
        <taxon>Ascomycota</taxon>
        <taxon>Pezizomycotina</taxon>
        <taxon>Dothideomycetes</taxon>
        <taxon>Pleosporomycetidae</taxon>
        <taxon>Pleosporales</taxon>
        <taxon>Pleosporineae</taxon>
        <taxon>Didymellaceae</taxon>
        <taxon>Ascochyta</taxon>
    </lineage>
</organism>
<keyword evidence="6" id="KW-1185">Reference proteome</keyword>
<proteinExistence type="inferred from homology"/>
<keyword evidence="2" id="KW-0378">Hydrolase</keyword>
<evidence type="ECO:0000256" key="2">
    <source>
        <dbReference type="ARBA" id="ARBA00022801"/>
    </source>
</evidence>
<accession>A0A8H7IWM9</accession>
<evidence type="ECO:0000256" key="1">
    <source>
        <dbReference type="ARBA" id="ARBA00010515"/>
    </source>
</evidence>
<dbReference type="PANTHER" id="PTHR48081">
    <property type="entry name" value="AB HYDROLASE SUPERFAMILY PROTEIN C4A8.06C"/>
    <property type="match status" value="1"/>
</dbReference>
<dbReference type="InterPro" id="IPR013094">
    <property type="entry name" value="AB_hydrolase_3"/>
</dbReference>
<gene>
    <name evidence="5" type="ORF">EKO04_011321</name>
</gene>
<dbReference type="Pfam" id="PF07859">
    <property type="entry name" value="Abhydrolase_3"/>
    <property type="match status" value="1"/>
</dbReference>
<evidence type="ECO:0000256" key="3">
    <source>
        <dbReference type="PROSITE-ProRule" id="PRU10038"/>
    </source>
</evidence>
<dbReference type="GO" id="GO:0016787">
    <property type="term" value="F:hydrolase activity"/>
    <property type="evidence" value="ECO:0007669"/>
    <property type="project" value="UniProtKB-KW"/>
</dbReference>
<name>A0A8H7IWM9_9PLEO</name>
<sequence length="379" mass="41816">MSSIGSKSYLRIAWLTANAASTVATRLVTYPFRSVRAPTVYKDAINAAVRCMLDYLTIADSRYLNPQTSDRYVRLYCRSRGLEPKSLEIHSEDGRAVAHWIGDPDAESVILYCHGGAYTQPANAGNFRYLASFVKTLNNRPKSRRVSVLLLAYTLAPEGVYPTQLREAAVVLTHLIRETGRSPSNIFIAGDSAGGNLALSLLSHLLHPHPDVFAIKLGCPLGGVLLISPWVGFRTDYTSFTANATLDMLTPLALRKWGAMFLGKANDSNPEADPGPISGDSWTEACLNPPSWWNGMHQVVSDTFIWWGGYEVFGDPIRELEKNLNEGWATGGGDLNRVRFFESAREAHVAPIVDTMIPGAEKSDAQVVIEEWFKGRLQR</sequence>
<protein>
    <recommendedName>
        <fullName evidence="4">Alpha/beta hydrolase fold-3 domain-containing protein</fullName>
    </recommendedName>
</protein>
<evidence type="ECO:0000313" key="5">
    <source>
        <dbReference type="EMBL" id="KAF9690738.1"/>
    </source>
</evidence>
<comment type="similarity">
    <text evidence="1">Belongs to the 'GDXG' lipolytic enzyme family.</text>
</comment>
<evidence type="ECO:0000259" key="4">
    <source>
        <dbReference type="Pfam" id="PF07859"/>
    </source>
</evidence>
<feature type="active site" evidence="3">
    <location>
        <position position="192"/>
    </location>
</feature>
<dbReference type="InterPro" id="IPR033140">
    <property type="entry name" value="Lipase_GDXG_put_SER_AS"/>
</dbReference>
<reference evidence="5" key="1">
    <citation type="submission" date="2018-12" db="EMBL/GenBank/DDBJ databases">
        <authorList>
            <person name="Syme R.A."/>
            <person name="Farfan-Caceres L."/>
            <person name="Lichtenzveig J."/>
        </authorList>
    </citation>
    <scope>NUCLEOTIDE SEQUENCE</scope>
    <source>
        <strain evidence="5">Al4</strain>
    </source>
</reference>
<dbReference type="Gene3D" id="3.40.50.1820">
    <property type="entry name" value="alpha/beta hydrolase"/>
    <property type="match status" value="1"/>
</dbReference>
<comment type="caution">
    <text evidence="5">The sequence shown here is derived from an EMBL/GenBank/DDBJ whole genome shotgun (WGS) entry which is preliminary data.</text>
</comment>
<dbReference type="SUPFAM" id="SSF53474">
    <property type="entry name" value="alpha/beta-Hydrolases"/>
    <property type="match status" value="1"/>
</dbReference>
<dbReference type="AlphaFoldDB" id="A0A8H7IWM9"/>